<dbReference type="Proteomes" id="UP000030750">
    <property type="component" value="Unassembled WGS sequence"/>
</dbReference>
<evidence type="ECO:0000256" key="1">
    <source>
        <dbReference type="SAM" id="MobiDB-lite"/>
    </source>
</evidence>
<dbReference type="VEuPathDB" id="ToxoDB:EBH_0078340"/>
<name>U6LGG2_9EIME</name>
<feature type="region of interest" description="Disordered" evidence="1">
    <location>
        <begin position="75"/>
        <end position="98"/>
    </location>
</feature>
<sequence>MPKTLRPPIAVYEDPSDGKKYTRRSRNRIELMQPQYHGWPFAPYCTQAVSPDGCSALANAFFYWGNGEKKEQQLLLQQQQQQQQQHQQQQQRQQQKQQ</sequence>
<protein>
    <submittedName>
        <fullName evidence="2">Uncharacterized protein</fullName>
    </submittedName>
</protein>
<feature type="region of interest" description="Disordered" evidence="1">
    <location>
        <begin position="1"/>
        <end position="21"/>
    </location>
</feature>
<keyword evidence="3" id="KW-1185">Reference proteome</keyword>
<gene>
    <name evidence="2" type="ORF">EBH_0078340</name>
</gene>
<evidence type="ECO:0000313" key="2">
    <source>
        <dbReference type="EMBL" id="CDJ48333.1"/>
    </source>
</evidence>
<reference evidence="2" key="2">
    <citation type="submission" date="2013-10" db="EMBL/GenBank/DDBJ databases">
        <authorList>
            <person name="Aslett M."/>
        </authorList>
    </citation>
    <scope>NUCLEOTIDE SEQUENCE [LARGE SCALE GENOMIC DNA]</scope>
    <source>
        <strain evidence="2">Houghton</strain>
    </source>
</reference>
<reference evidence="2" key="1">
    <citation type="submission" date="2013-10" db="EMBL/GenBank/DDBJ databases">
        <title>Genomic analysis of the causative agents of coccidiosis in chickens.</title>
        <authorList>
            <person name="Reid A.J."/>
            <person name="Blake D."/>
            <person name="Billington K."/>
            <person name="Browne H."/>
            <person name="Dunn M."/>
            <person name="Hung S."/>
            <person name="Kawahara F."/>
            <person name="Miranda-Saavedra D."/>
            <person name="Mourier T."/>
            <person name="Nagra H."/>
            <person name="Otto T.D."/>
            <person name="Rawlings N."/>
            <person name="Sanchez A."/>
            <person name="Sanders M."/>
            <person name="Subramaniam C."/>
            <person name="Tay Y."/>
            <person name="Dear P."/>
            <person name="Doerig C."/>
            <person name="Gruber A."/>
            <person name="Parkinson J."/>
            <person name="Shirley M."/>
            <person name="Wan K.L."/>
            <person name="Berriman M."/>
            <person name="Tomley F."/>
            <person name="Pain A."/>
        </authorList>
    </citation>
    <scope>NUCLEOTIDE SEQUENCE [LARGE SCALE GENOMIC DNA]</scope>
    <source>
        <strain evidence="2">Houghton</strain>
    </source>
</reference>
<evidence type="ECO:0000313" key="3">
    <source>
        <dbReference type="Proteomes" id="UP000030750"/>
    </source>
</evidence>
<dbReference type="EMBL" id="HG711096">
    <property type="protein sequence ID" value="CDJ48333.1"/>
    <property type="molecule type" value="Genomic_DNA"/>
</dbReference>
<dbReference type="AlphaFoldDB" id="U6LGG2"/>
<accession>U6LGG2</accession>
<proteinExistence type="predicted"/>
<organism evidence="2 3">
    <name type="scientific">Eimeria brunetti</name>
    <dbReference type="NCBI Taxonomy" id="51314"/>
    <lineage>
        <taxon>Eukaryota</taxon>
        <taxon>Sar</taxon>
        <taxon>Alveolata</taxon>
        <taxon>Apicomplexa</taxon>
        <taxon>Conoidasida</taxon>
        <taxon>Coccidia</taxon>
        <taxon>Eucoccidiorida</taxon>
        <taxon>Eimeriorina</taxon>
        <taxon>Eimeriidae</taxon>
        <taxon>Eimeria</taxon>
    </lineage>
</organism>